<dbReference type="SMART" id="SM00448">
    <property type="entry name" value="REC"/>
    <property type="match status" value="1"/>
</dbReference>
<protein>
    <submittedName>
        <fullName evidence="4">Response regulator receiver protein</fullName>
    </submittedName>
</protein>
<dbReference type="SUPFAM" id="SSF52172">
    <property type="entry name" value="CheY-like"/>
    <property type="match status" value="1"/>
</dbReference>
<sequence>MARILIVDDEPIYRRCLEHALSRHGYEVDLADAPASAVESVLRSNPDLMICDWCLGAGVTGLDVRNALADVSLKSIAITGMTDLSLLEQASDAFDSLLFKPFTIEQLLKLVDSMLAEGSNKIADNVIVESTGTTE</sequence>
<dbReference type="Pfam" id="PF00072">
    <property type="entry name" value="Response_reg"/>
    <property type="match status" value="1"/>
</dbReference>
<evidence type="ECO:0000313" key="5">
    <source>
        <dbReference type="Proteomes" id="UP000006860"/>
    </source>
</evidence>
<dbReference type="OrthoDB" id="9779069at2"/>
<dbReference type="Gene3D" id="3.40.50.2300">
    <property type="match status" value="1"/>
</dbReference>
<dbReference type="InterPro" id="IPR011006">
    <property type="entry name" value="CheY-like_superfamily"/>
</dbReference>
<dbReference type="PROSITE" id="PS50110">
    <property type="entry name" value="RESPONSE_REGULATORY"/>
    <property type="match status" value="1"/>
</dbReference>
<dbReference type="GO" id="GO:0000160">
    <property type="term" value="P:phosphorelay signal transduction system"/>
    <property type="evidence" value="ECO:0007669"/>
    <property type="project" value="InterPro"/>
</dbReference>
<evidence type="ECO:0000256" key="1">
    <source>
        <dbReference type="ARBA" id="ARBA00022553"/>
    </source>
</evidence>
<evidence type="ECO:0000256" key="2">
    <source>
        <dbReference type="PROSITE-ProRule" id="PRU00169"/>
    </source>
</evidence>
<dbReference type="KEGG" id="pbs:Plabr_3263"/>
<dbReference type="InterPro" id="IPR050595">
    <property type="entry name" value="Bact_response_regulator"/>
</dbReference>
<dbReference type="PANTHER" id="PTHR44591:SF23">
    <property type="entry name" value="CHEY SUBFAMILY"/>
    <property type="match status" value="1"/>
</dbReference>
<dbReference type="Proteomes" id="UP000006860">
    <property type="component" value="Chromosome"/>
</dbReference>
<accession>F0SKA3</accession>
<dbReference type="AlphaFoldDB" id="F0SKA3"/>
<evidence type="ECO:0000313" key="4">
    <source>
        <dbReference type="EMBL" id="ADY60860.1"/>
    </source>
</evidence>
<evidence type="ECO:0000259" key="3">
    <source>
        <dbReference type="PROSITE" id="PS50110"/>
    </source>
</evidence>
<keyword evidence="5" id="KW-1185">Reference proteome</keyword>
<feature type="domain" description="Response regulatory" evidence="3">
    <location>
        <begin position="3"/>
        <end position="115"/>
    </location>
</feature>
<dbReference type="InterPro" id="IPR001789">
    <property type="entry name" value="Sig_transdc_resp-reg_receiver"/>
</dbReference>
<keyword evidence="1 2" id="KW-0597">Phosphoprotein</keyword>
<dbReference type="RefSeq" id="WP_013629580.1">
    <property type="nucleotide sequence ID" value="NC_015174.1"/>
</dbReference>
<reference evidence="5" key="1">
    <citation type="submission" date="2011-02" db="EMBL/GenBank/DDBJ databases">
        <title>The complete genome of Planctomyces brasiliensis DSM 5305.</title>
        <authorList>
            <person name="Lucas S."/>
            <person name="Copeland A."/>
            <person name="Lapidus A."/>
            <person name="Bruce D."/>
            <person name="Goodwin L."/>
            <person name="Pitluck S."/>
            <person name="Kyrpides N."/>
            <person name="Mavromatis K."/>
            <person name="Pagani I."/>
            <person name="Ivanova N."/>
            <person name="Ovchinnikova G."/>
            <person name="Lu M."/>
            <person name="Detter J.C."/>
            <person name="Han C."/>
            <person name="Land M."/>
            <person name="Hauser L."/>
            <person name="Markowitz V."/>
            <person name="Cheng J.-F."/>
            <person name="Hugenholtz P."/>
            <person name="Woyke T."/>
            <person name="Wu D."/>
            <person name="Tindall B."/>
            <person name="Pomrenke H.G."/>
            <person name="Brambilla E."/>
            <person name="Klenk H.-P."/>
            <person name="Eisen J.A."/>
        </authorList>
    </citation>
    <scope>NUCLEOTIDE SEQUENCE [LARGE SCALE GENOMIC DNA]</scope>
    <source>
        <strain evidence="5">ATCC 49424 / DSM 5305 / JCM 21570 / NBRC 103401 / IFAM 1448</strain>
    </source>
</reference>
<proteinExistence type="predicted"/>
<dbReference type="EMBL" id="CP002546">
    <property type="protein sequence ID" value="ADY60860.1"/>
    <property type="molecule type" value="Genomic_DNA"/>
</dbReference>
<dbReference type="STRING" id="756272.Plabr_3263"/>
<gene>
    <name evidence="4" type="ordered locus">Plabr_3263</name>
</gene>
<name>F0SKA3_RUBBR</name>
<organism evidence="4 5">
    <name type="scientific">Rubinisphaera brasiliensis (strain ATCC 49424 / DSM 5305 / JCM 21570 / IAM 15109 / NBRC 103401 / IFAM 1448)</name>
    <name type="common">Planctomyces brasiliensis</name>
    <dbReference type="NCBI Taxonomy" id="756272"/>
    <lineage>
        <taxon>Bacteria</taxon>
        <taxon>Pseudomonadati</taxon>
        <taxon>Planctomycetota</taxon>
        <taxon>Planctomycetia</taxon>
        <taxon>Planctomycetales</taxon>
        <taxon>Planctomycetaceae</taxon>
        <taxon>Rubinisphaera</taxon>
    </lineage>
</organism>
<feature type="modified residue" description="4-aspartylphosphate" evidence="2">
    <location>
        <position position="52"/>
    </location>
</feature>
<dbReference type="PANTHER" id="PTHR44591">
    <property type="entry name" value="STRESS RESPONSE REGULATOR PROTEIN 1"/>
    <property type="match status" value="1"/>
</dbReference>
<dbReference type="eggNOG" id="COG0745">
    <property type="taxonomic scope" value="Bacteria"/>
</dbReference>
<dbReference type="HOGENOM" id="CLU_000445_69_17_0"/>